<evidence type="ECO:0000313" key="1">
    <source>
        <dbReference type="EMBL" id="VEJ44786.1"/>
    </source>
</evidence>
<protein>
    <submittedName>
        <fullName evidence="1">Uncharacterized protein</fullName>
    </submittedName>
</protein>
<organism evidence="1 2">
    <name type="scientific">Bartonella vinsonii</name>
    <name type="common">Rochalimaea vinsonii</name>
    <dbReference type="NCBI Taxonomy" id="33047"/>
    <lineage>
        <taxon>Bacteria</taxon>
        <taxon>Pseudomonadati</taxon>
        <taxon>Pseudomonadota</taxon>
        <taxon>Alphaproteobacteria</taxon>
        <taxon>Hyphomicrobiales</taxon>
        <taxon>Bartonellaceae</taxon>
        <taxon>Bartonella</taxon>
    </lineage>
</organism>
<reference evidence="1 2" key="1">
    <citation type="submission" date="2018-12" db="EMBL/GenBank/DDBJ databases">
        <authorList>
            <consortium name="Pathogen Informatics"/>
        </authorList>
    </citation>
    <scope>NUCLEOTIDE SEQUENCE [LARGE SCALE GENOMIC DNA]</scope>
    <source>
        <strain evidence="1 2">NCTC12905</strain>
    </source>
</reference>
<proteinExistence type="predicted"/>
<name>A0A3S5ATU5_BARVI</name>
<sequence>MRESYNIRGSNSTCKTMNCRYKSISYIYNAIILRDLFVFQLCECFLKQIFHLLKNYCVLTLFIGFTKLSFEFMF</sequence>
<dbReference type="AlphaFoldDB" id="A0A3S5ATU5"/>
<gene>
    <name evidence="1" type="ORF">NCTC12905_00428</name>
</gene>
<dbReference type="EMBL" id="LR134529">
    <property type="protein sequence ID" value="VEJ44786.1"/>
    <property type="molecule type" value="Genomic_DNA"/>
</dbReference>
<accession>A0A3S5ATU5</accession>
<evidence type="ECO:0000313" key="2">
    <source>
        <dbReference type="Proteomes" id="UP000274201"/>
    </source>
</evidence>
<dbReference type="Proteomes" id="UP000274201">
    <property type="component" value="Chromosome"/>
</dbReference>